<feature type="transmembrane region" description="Helical" evidence="7">
    <location>
        <begin position="394"/>
        <end position="421"/>
    </location>
</feature>
<evidence type="ECO:0000256" key="1">
    <source>
        <dbReference type="ARBA" id="ARBA00004141"/>
    </source>
</evidence>
<feature type="transmembrane region" description="Helical" evidence="7">
    <location>
        <begin position="254"/>
        <end position="275"/>
    </location>
</feature>
<evidence type="ECO:0000256" key="3">
    <source>
        <dbReference type="ARBA" id="ARBA00022692"/>
    </source>
</evidence>
<evidence type="ECO:0000313" key="9">
    <source>
        <dbReference type="EnsemblMetazoa" id="CapteP153937"/>
    </source>
</evidence>
<dbReference type="GO" id="GO:0022857">
    <property type="term" value="F:transmembrane transporter activity"/>
    <property type="evidence" value="ECO:0007669"/>
    <property type="project" value="UniProtKB-UniRule"/>
</dbReference>
<name>R7U0L1_CAPTE</name>
<keyword evidence="6" id="KW-0325">Glycoprotein</keyword>
<dbReference type="STRING" id="283909.R7U0L1"/>
<dbReference type="PANTHER" id="PTHR12385:SF14">
    <property type="entry name" value="CHOLINE TRANSPORTER-LIKE 2"/>
    <property type="match status" value="1"/>
</dbReference>
<accession>R7U0L1</accession>
<evidence type="ECO:0000313" key="10">
    <source>
        <dbReference type="Proteomes" id="UP000014760"/>
    </source>
</evidence>
<comment type="function">
    <text evidence="7">Choline transporter.</text>
</comment>
<dbReference type="PANTHER" id="PTHR12385">
    <property type="entry name" value="CHOLINE TRANSPORTER-LIKE (SLC FAMILY 44)"/>
    <property type="match status" value="1"/>
</dbReference>
<evidence type="ECO:0000256" key="6">
    <source>
        <dbReference type="ARBA" id="ARBA00023180"/>
    </source>
</evidence>
<feature type="transmembrane region" description="Helical" evidence="7">
    <location>
        <begin position="542"/>
        <end position="563"/>
    </location>
</feature>
<feature type="transmembrane region" description="Helical" evidence="7">
    <location>
        <begin position="174"/>
        <end position="194"/>
    </location>
</feature>
<keyword evidence="4 7" id="KW-1133">Transmembrane helix</keyword>
<dbReference type="GO" id="GO:0005886">
    <property type="term" value="C:plasma membrane"/>
    <property type="evidence" value="ECO:0007669"/>
    <property type="project" value="UniProtKB-SubCell"/>
</dbReference>
<dbReference type="OrthoDB" id="420519at2759"/>
<dbReference type="Pfam" id="PF04515">
    <property type="entry name" value="Choline_transpo"/>
    <property type="match status" value="1"/>
</dbReference>
<reference evidence="8 10" key="2">
    <citation type="journal article" date="2013" name="Nature">
        <title>Insights into bilaterian evolution from three spiralian genomes.</title>
        <authorList>
            <person name="Simakov O."/>
            <person name="Marletaz F."/>
            <person name="Cho S.J."/>
            <person name="Edsinger-Gonzales E."/>
            <person name="Havlak P."/>
            <person name="Hellsten U."/>
            <person name="Kuo D.H."/>
            <person name="Larsson T."/>
            <person name="Lv J."/>
            <person name="Arendt D."/>
            <person name="Savage R."/>
            <person name="Osoegawa K."/>
            <person name="de Jong P."/>
            <person name="Grimwood J."/>
            <person name="Chapman J.A."/>
            <person name="Shapiro H."/>
            <person name="Aerts A."/>
            <person name="Otillar R.P."/>
            <person name="Terry A.Y."/>
            <person name="Boore J.L."/>
            <person name="Grigoriev I.V."/>
            <person name="Lindberg D.R."/>
            <person name="Seaver E.C."/>
            <person name="Weisblat D.A."/>
            <person name="Putnam N.H."/>
            <person name="Rokhsar D.S."/>
        </authorList>
    </citation>
    <scope>NUCLEOTIDE SEQUENCE</scope>
    <source>
        <strain evidence="8 10">I ESC-2004</strain>
    </source>
</reference>
<dbReference type="FunCoup" id="R7U0L1">
    <property type="interactions" value="265"/>
</dbReference>
<dbReference type="HOGENOM" id="CLU_017181_3_1_1"/>
<dbReference type="OMA" id="LIDNEDC"/>
<feature type="transmembrane region" description="Helical" evidence="7">
    <location>
        <begin position="201"/>
        <end position="222"/>
    </location>
</feature>
<evidence type="ECO:0000256" key="2">
    <source>
        <dbReference type="ARBA" id="ARBA00007168"/>
    </source>
</evidence>
<keyword evidence="3 7" id="KW-0812">Transmembrane</keyword>
<comment type="subcellular location">
    <subcellularLocation>
        <location evidence="7">Cell membrane</location>
        <topology evidence="7">Multi-pass membrane protein</topology>
    </subcellularLocation>
    <subcellularLocation>
        <location evidence="1">Membrane</location>
        <topology evidence="1">Multi-pass membrane protein</topology>
    </subcellularLocation>
</comment>
<feature type="transmembrane region" description="Helical" evidence="7">
    <location>
        <begin position="296"/>
        <end position="319"/>
    </location>
</feature>
<evidence type="ECO:0000256" key="4">
    <source>
        <dbReference type="ARBA" id="ARBA00022989"/>
    </source>
</evidence>
<dbReference type="InterPro" id="IPR007603">
    <property type="entry name" value="Choline_transptr-like"/>
</dbReference>
<reference evidence="9" key="3">
    <citation type="submission" date="2015-06" db="UniProtKB">
        <authorList>
            <consortium name="EnsemblMetazoa"/>
        </authorList>
    </citation>
    <scope>IDENTIFICATION</scope>
</reference>
<evidence type="ECO:0000256" key="5">
    <source>
        <dbReference type="ARBA" id="ARBA00023136"/>
    </source>
</evidence>
<organism evidence="8">
    <name type="scientific">Capitella teleta</name>
    <name type="common">Polychaete worm</name>
    <dbReference type="NCBI Taxonomy" id="283909"/>
    <lineage>
        <taxon>Eukaryota</taxon>
        <taxon>Metazoa</taxon>
        <taxon>Spiralia</taxon>
        <taxon>Lophotrochozoa</taxon>
        <taxon>Annelida</taxon>
        <taxon>Polychaeta</taxon>
        <taxon>Sedentaria</taxon>
        <taxon>Scolecida</taxon>
        <taxon>Capitellidae</taxon>
        <taxon>Capitella</taxon>
    </lineage>
</organism>
<protein>
    <recommendedName>
        <fullName evidence="7">Choline transporter-like protein</fullName>
    </recommendedName>
</protein>
<proteinExistence type="inferred from homology"/>
<keyword evidence="5 7" id="KW-0472">Membrane</keyword>
<dbReference type="EnsemblMetazoa" id="CapteT153937">
    <property type="protein sequence ID" value="CapteP153937"/>
    <property type="gene ID" value="CapteG153937"/>
</dbReference>
<evidence type="ECO:0000313" key="8">
    <source>
        <dbReference type="EMBL" id="ELT97196.1"/>
    </source>
</evidence>
<feature type="transmembrane region" description="Helical" evidence="7">
    <location>
        <begin position="589"/>
        <end position="612"/>
    </location>
</feature>
<dbReference type="EMBL" id="AMQN01002204">
    <property type="status" value="NOT_ANNOTATED_CDS"/>
    <property type="molecule type" value="Genomic_DNA"/>
</dbReference>
<gene>
    <name evidence="8" type="ORF">CAPTEDRAFT_153937</name>
</gene>
<dbReference type="Proteomes" id="UP000014760">
    <property type="component" value="Unassembled WGS sequence"/>
</dbReference>
<evidence type="ECO:0000256" key="7">
    <source>
        <dbReference type="RuleBase" id="RU368066"/>
    </source>
</evidence>
<dbReference type="AlphaFoldDB" id="R7U0L1"/>
<sequence>MGDPRLLLYPTDSDGNICGVGDKADKPYLFFFDFLDCAKVGMAILSTGCPTPQVCVSACPTGYWQWYTLYAQELGTGSQSSSGRAKMICKNNLDAATSSETVKALVESDTCAAYYMDSSSVVGRCIPSASSGVLNANDCRIQHSTSFLLHRYLGYLLNAQSYGEQILADVRSSWWLILSFIVLGTLVTFIWIALMRWLAGIIVWFTIFAFVGLFGFATYYTFNKWLTMKDNPDNQGTITFSTSLDYYTNLADTWLALGIISAVFLGIMLLILLFLRKRIKIAIALIKEASRGTSSMIFTLFWPLVPFLLQIIVLTYWAASAIYLASVGNKTYGQSNVTYVNETVNGVVKTQKYITEVISSIPCSPDNTTAGDICSFVKYGGEYTLYLQIFQLFMWLWVMNFIVALSQMVLAGAFASYYWAFKKPQDLPLFPVSASVWRSFRYHTGSLAFGALIIAIIQMIRIGLEYLDRKLKGYDNAFVKFVMACLKCCFWCLEKFMKFINKNAYIMIAVYGKNFCTSALNAFQLIIRNIVRVAVVDKISDIIIFFGKLVVTAAVTVLAFYFFSGELASAIPTSSISDYVTNYTPELNFYLVPVIIIGIATFVIASAFFSVFSMGVDTLFLCFLEDLERNDGSPEKPYYMNKELMNILGKKNRKPGEKKKGCCGR</sequence>
<comment type="similarity">
    <text evidence="2 7">Belongs to the CTL (choline transporter-like) family.</text>
</comment>
<reference evidence="10" key="1">
    <citation type="submission" date="2012-12" db="EMBL/GenBank/DDBJ databases">
        <authorList>
            <person name="Hellsten U."/>
            <person name="Grimwood J."/>
            <person name="Chapman J.A."/>
            <person name="Shapiro H."/>
            <person name="Aerts A."/>
            <person name="Otillar R.P."/>
            <person name="Terry A.Y."/>
            <person name="Boore J.L."/>
            <person name="Simakov O."/>
            <person name="Marletaz F."/>
            <person name="Cho S.-J."/>
            <person name="Edsinger-Gonzales E."/>
            <person name="Havlak P."/>
            <person name="Kuo D.-H."/>
            <person name="Larsson T."/>
            <person name="Lv J."/>
            <person name="Arendt D."/>
            <person name="Savage R."/>
            <person name="Osoegawa K."/>
            <person name="de Jong P."/>
            <person name="Lindberg D.R."/>
            <person name="Seaver E.C."/>
            <person name="Weisblat D.A."/>
            <person name="Putnam N.H."/>
            <person name="Grigoriev I.V."/>
            <person name="Rokhsar D.S."/>
        </authorList>
    </citation>
    <scope>NUCLEOTIDE SEQUENCE</scope>
    <source>
        <strain evidence="10">I ESC-2004</strain>
    </source>
</reference>
<feature type="transmembrane region" description="Helical" evidence="7">
    <location>
        <begin position="442"/>
        <end position="464"/>
    </location>
</feature>
<feature type="transmembrane region" description="Helical" evidence="7">
    <location>
        <begin position="476"/>
        <end position="493"/>
    </location>
</feature>
<keyword evidence="10" id="KW-1185">Reference proteome</keyword>
<dbReference type="EMBL" id="KB308638">
    <property type="protein sequence ID" value="ELT97196.1"/>
    <property type="molecule type" value="Genomic_DNA"/>
</dbReference>